<comment type="similarity">
    <text evidence="2 9">Belongs to the glycosyl hydrolase 28 family.</text>
</comment>
<dbReference type="AlphaFoldDB" id="A0A6A6W5T2"/>
<evidence type="ECO:0000313" key="11">
    <source>
        <dbReference type="EMBL" id="KAF2758242.1"/>
    </source>
</evidence>
<dbReference type="GO" id="GO:0004650">
    <property type="term" value="F:polygalacturonase activity"/>
    <property type="evidence" value="ECO:0007669"/>
    <property type="project" value="InterPro"/>
</dbReference>
<evidence type="ECO:0000256" key="2">
    <source>
        <dbReference type="ARBA" id="ARBA00008834"/>
    </source>
</evidence>
<dbReference type="Pfam" id="PF00295">
    <property type="entry name" value="Glyco_hydro_28"/>
    <property type="match status" value="1"/>
</dbReference>
<dbReference type="GO" id="GO:0005975">
    <property type="term" value="P:carbohydrate metabolic process"/>
    <property type="evidence" value="ECO:0007669"/>
    <property type="project" value="InterPro"/>
</dbReference>
<evidence type="ECO:0000256" key="10">
    <source>
        <dbReference type="SAM" id="SignalP"/>
    </source>
</evidence>
<proteinExistence type="inferred from homology"/>
<comment type="subcellular location">
    <subcellularLocation>
        <location evidence="1">Secreted</location>
    </subcellularLocation>
</comment>
<evidence type="ECO:0000256" key="5">
    <source>
        <dbReference type="ARBA" id="ARBA00022801"/>
    </source>
</evidence>
<dbReference type="EMBL" id="ML996572">
    <property type="protein sequence ID" value="KAF2758242.1"/>
    <property type="molecule type" value="Genomic_DNA"/>
</dbReference>
<keyword evidence="7 9" id="KW-0326">Glycosidase</keyword>
<evidence type="ECO:0000256" key="3">
    <source>
        <dbReference type="ARBA" id="ARBA00022525"/>
    </source>
</evidence>
<keyword evidence="5 9" id="KW-0378">Hydrolase</keyword>
<evidence type="ECO:0000256" key="4">
    <source>
        <dbReference type="ARBA" id="ARBA00022729"/>
    </source>
</evidence>
<dbReference type="PANTHER" id="PTHR31736:SF8">
    <property type="entry name" value="PUTATIVE (AFU_ORTHOLOGUE AFUA_7G06410)-RELATED"/>
    <property type="match status" value="1"/>
</dbReference>
<dbReference type="GO" id="GO:0071555">
    <property type="term" value="P:cell wall organization"/>
    <property type="evidence" value="ECO:0007669"/>
    <property type="project" value="UniProtKB-KW"/>
</dbReference>
<protein>
    <submittedName>
        <fullName evidence="11">Pectin lyase-like protein</fullName>
    </submittedName>
</protein>
<feature type="chain" id="PRO_5025492556" evidence="10">
    <location>
        <begin position="22"/>
        <end position="420"/>
    </location>
</feature>
<dbReference type="GeneID" id="54489273"/>
<gene>
    <name evidence="11" type="ORF">EJ05DRAFT_511059</name>
</gene>
<evidence type="ECO:0000256" key="9">
    <source>
        <dbReference type="RuleBase" id="RU361169"/>
    </source>
</evidence>
<keyword evidence="11" id="KW-0456">Lyase</keyword>
<dbReference type="RefSeq" id="XP_033600693.1">
    <property type="nucleotide sequence ID" value="XM_033748219.1"/>
</dbReference>
<dbReference type="PANTHER" id="PTHR31736">
    <property type="match status" value="1"/>
</dbReference>
<dbReference type="InterPro" id="IPR012334">
    <property type="entry name" value="Pectin_lyas_fold"/>
</dbReference>
<dbReference type="Proteomes" id="UP000799437">
    <property type="component" value="Unassembled WGS sequence"/>
</dbReference>
<accession>A0A6A6W5T2</accession>
<feature type="signal peptide" evidence="10">
    <location>
        <begin position="1"/>
        <end position="21"/>
    </location>
</feature>
<keyword evidence="8" id="KW-0961">Cell wall biogenesis/degradation</keyword>
<reference evidence="11" key="1">
    <citation type="journal article" date="2020" name="Stud. Mycol.">
        <title>101 Dothideomycetes genomes: a test case for predicting lifestyles and emergence of pathogens.</title>
        <authorList>
            <person name="Haridas S."/>
            <person name="Albert R."/>
            <person name="Binder M."/>
            <person name="Bloem J."/>
            <person name="Labutti K."/>
            <person name="Salamov A."/>
            <person name="Andreopoulos B."/>
            <person name="Baker S."/>
            <person name="Barry K."/>
            <person name="Bills G."/>
            <person name="Bluhm B."/>
            <person name="Cannon C."/>
            <person name="Castanera R."/>
            <person name="Culley D."/>
            <person name="Daum C."/>
            <person name="Ezra D."/>
            <person name="Gonzalez J."/>
            <person name="Henrissat B."/>
            <person name="Kuo A."/>
            <person name="Liang C."/>
            <person name="Lipzen A."/>
            <person name="Lutzoni F."/>
            <person name="Magnuson J."/>
            <person name="Mondo S."/>
            <person name="Nolan M."/>
            <person name="Ohm R."/>
            <person name="Pangilinan J."/>
            <person name="Park H.-J."/>
            <person name="Ramirez L."/>
            <person name="Alfaro M."/>
            <person name="Sun H."/>
            <person name="Tritt A."/>
            <person name="Yoshinaga Y."/>
            <person name="Zwiers L.-H."/>
            <person name="Turgeon B."/>
            <person name="Goodwin S."/>
            <person name="Spatafora J."/>
            <person name="Crous P."/>
            <person name="Grigoriev I."/>
        </authorList>
    </citation>
    <scope>NUCLEOTIDE SEQUENCE</scope>
    <source>
        <strain evidence="11">CBS 121739</strain>
    </source>
</reference>
<dbReference type="OrthoDB" id="3684889at2759"/>
<evidence type="ECO:0000256" key="8">
    <source>
        <dbReference type="ARBA" id="ARBA00023316"/>
    </source>
</evidence>
<evidence type="ECO:0000256" key="6">
    <source>
        <dbReference type="ARBA" id="ARBA00023180"/>
    </source>
</evidence>
<dbReference type="GO" id="GO:0005576">
    <property type="term" value="C:extracellular region"/>
    <property type="evidence" value="ECO:0007669"/>
    <property type="project" value="UniProtKB-SubCell"/>
</dbReference>
<keyword evidence="6" id="KW-0325">Glycoprotein</keyword>
<evidence type="ECO:0000256" key="7">
    <source>
        <dbReference type="ARBA" id="ARBA00023295"/>
    </source>
</evidence>
<dbReference type="InterPro" id="IPR000743">
    <property type="entry name" value="Glyco_hydro_28"/>
</dbReference>
<dbReference type="InterPro" id="IPR011050">
    <property type="entry name" value="Pectin_lyase_fold/virulence"/>
</dbReference>
<name>A0A6A6W5T2_9PEZI</name>
<sequence length="420" mass="44919">MLGTTAVVSIALASLPALTAAAVCVVPTGLDDSAPAIIDAFRKCGHNSNQSRGKVVFQNTTYTVGSVMNITGLSNVDVDLQGTLAWDNSNLSYWLSNSLPVGYQNQSSAWLFGGSGIHWTGHGYGTFNGNGQAWYDFVKGASNYPRRPHQITFTGVKDAVFEGLRFINSQMWTMTVIHSENVLLQDIYVNTTSINKSGTSNTDGADTIYANNITFNRWVVYNGDDCISLKANSTNILISNSICYRGQGIAFGSIGQYKNTFETIQNVVIRNLTASGTKFGTYFKTWTGIAQGYPPNGGGGGIGYMQNITLEDFKLVNTANTLLVTQCTNYQGATGECDTSKFNIHDIALKNWSGTTRSGAAVSLDCSKASPCYGFDVKNFGVIVSSNSSAPTSYCCDAVENGTTTGFTCNAPIWATNNGA</sequence>
<evidence type="ECO:0000256" key="1">
    <source>
        <dbReference type="ARBA" id="ARBA00004613"/>
    </source>
</evidence>
<dbReference type="Gene3D" id="2.160.20.10">
    <property type="entry name" value="Single-stranded right-handed beta-helix, Pectin lyase-like"/>
    <property type="match status" value="1"/>
</dbReference>
<evidence type="ECO:0000313" key="12">
    <source>
        <dbReference type="Proteomes" id="UP000799437"/>
    </source>
</evidence>
<keyword evidence="4 10" id="KW-0732">Signal</keyword>
<keyword evidence="3" id="KW-0964">Secreted</keyword>
<keyword evidence="12" id="KW-1185">Reference proteome</keyword>
<organism evidence="11 12">
    <name type="scientific">Pseudovirgaria hyperparasitica</name>
    <dbReference type="NCBI Taxonomy" id="470096"/>
    <lineage>
        <taxon>Eukaryota</taxon>
        <taxon>Fungi</taxon>
        <taxon>Dikarya</taxon>
        <taxon>Ascomycota</taxon>
        <taxon>Pezizomycotina</taxon>
        <taxon>Dothideomycetes</taxon>
        <taxon>Dothideomycetes incertae sedis</taxon>
        <taxon>Acrospermales</taxon>
        <taxon>Acrospermaceae</taxon>
        <taxon>Pseudovirgaria</taxon>
    </lineage>
</organism>
<dbReference type="SUPFAM" id="SSF51126">
    <property type="entry name" value="Pectin lyase-like"/>
    <property type="match status" value="1"/>
</dbReference>
<dbReference type="GO" id="GO:0016829">
    <property type="term" value="F:lyase activity"/>
    <property type="evidence" value="ECO:0007669"/>
    <property type="project" value="UniProtKB-KW"/>
</dbReference>